<dbReference type="Gene3D" id="1.25.10.10">
    <property type="entry name" value="Leucine-rich Repeat Variant"/>
    <property type="match status" value="1"/>
</dbReference>
<name>A0AAD2E8G7_9LAMI</name>
<dbReference type="InterPro" id="IPR000225">
    <property type="entry name" value="Armadillo"/>
</dbReference>
<sequence>MPLLAQFNDKTKLTIVRKATETLSNLCARHPQLEQVKSAILPLAHLIQTDDEEGLKHACWALFRLTCGEMDIRQAVIDAGVFPRLVELLLSPSHRVLLPALSVVDNIIPYVNVVQIQVEKGDLVNDAKNALLHPSWFGNIHFANAVLLLLLLNKH</sequence>
<evidence type="ECO:0000313" key="5">
    <source>
        <dbReference type="EMBL" id="CAI9778450.1"/>
    </source>
</evidence>
<dbReference type="AlphaFoldDB" id="A0AAD2E8G7"/>
<evidence type="ECO:0000256" key="2">
    <source>
        <dbReference type="ARBA" id="ARBA00022448"/>
    </source>
</evidence>
<dbReference type="EMBL" id="OU503051">
    <property type="protein sequence ID" value="CAI9778450.1"/>
    <property type="molecule type" value="Genomic_DNA"/>
</dbReference>
<protein>
    <submittedName>
        <fullName evidence="5">Uncharacterized protein</fullName>
    </submittedName>
</protein>
<dbReference type="SMART" id="SM00185">
    <property type="entry name" value="ARM"/>
    <property type="match status" value="2"/>
</dbReference>
<proteinExistence type="inferred from homology"/>
<reference evidence="5" key="1">
    <citation type="submission" date="2023-05" db="EMBL/GenBank/DDBJ databases">
        <authorList>
            <person name="Huff M."/>
        </authorList>
    </citation>
    <scope>NUCLEOTIDE SEQUENCE</scope>
</reference>
<dbReference type="GO" id="GO:0015031">
    <property type="term" value="P:protein transport"/>
    <property type="evidence" value="ECO:0007669"/>
    <property type="project" value="UniProtKB-KW"/>
</dbReference>
<dbReference type="Proteomes" id="UP000834106">
    <property type="component" value="Chromosome 16"/>
</dbReference>
<dbReference type="PANTHER" id="PTHR23316">
    <property type="entry name" value="IMPORTIN ALPHA"/>
    <property type="match status" value="1"/>
</dbReference>
<keyword evidence="2" id="KW-0813">Transport</keyword>
<evidence type="ECO:0000256" key="1">
    <source>
        <dbReference type="ARBA" id="ARBA00010394"/>
    </source>
</evidence>
<evidence type="ECO:0000313" key="6">
    <source>
        <dbReference type="Proteomes" id="UP000834106"/>
    </source>
</evidence>
<keyword evidence="4" id="KW-0653">Protein transport</keyword>
<keyword evidence="3" id="KW-0677">Repeat</keyword>
<dbReference type="Pfam" id="PF00514">
    <property type="entry name" value="Arm"/>
    <property type="match status" value="2"/>
</dbReference>
<organism evidence="5 6">
    <name type="scientific">Fraxinus pennsylvanica</name>
    <dbReference type="NCBI Taxonomy" id="56036"/>
    <lineage>
        <taxon>Eukaryota</taxon>
        <taxon>Viridiplantae</taxon>
        <taxon>Streptophyta</taxon>
        <taxon>Embryophyta</taxon>
        <taxon>Tracheophyta</taxon>
        <taxon>Spermatophyta</taxon>
        <taxon>Magnoliopsida</taxon>
        <taxon>eudicotyledons</taxon>
        <taxon>Gunneridae</taxon>
        <taxon>Pentapetalae</taxon>
        <taxon>asterids</taxon>
        <taxon>lamiids</taxon>
        <taxon>Lamiales</taxon>
        <taxon>Oleaceae</taxon>
        <taxon>Oleeae</taxon>
        <taxon>Fraxinus</taxon>
    </lineage>
</organism>
<evidence type="ECO:0000256" key="3">
    <source>
        <dbReference type="ARBA" id="ARBA00022737"/>
    </source>
</evidence>
<gene>
    <name evidence="5" type="ORF">FPE_LOCUS25880</name>
</gene>
<evidence type="ECO:0000256" key="4">
    <source>
        <dbReference type="ARBA" id="ARBA00022927"/>
    </source>
</evidence>
<dbReference type="SUPFAM" id="SSF48371">
    <property type="entry name" value="ARM repeat"/>
    <property type="match status" value="1"/>
</dbReference>
<dbReference type="InterPro" id="IPR011989">
    <property type="entry name" value="ARM-like"/>
</dbReference>
<dbReference type="InterPro" id="IPR016024">
    <property type="entry name" value="ARM-type_fold"/>
</dbReference>
<comment type="similarity">
    <text evidence="1">Belongs to the importin alpha family.</text>
</comment>
<accession>A0AAD2E8G7</accession>
<keyword evidence="6" id="KW-1185">Reference proteome</keyword>